<dbReference type="AlphaFoldDB" id="V5ICU2"/>
<evidence type="ECO:0000313" key="1">
    <source>
        <dbReference type="EMBL" id="JAB71376.1"/>
    </source>
</evidence>
<sequence length="192" mass="21544">MLAATFIGVFISCFARRNNVAILLHQTPKSCNDDEFHEPGYAPGCEYPCTTGNVGEDSIQRKEYRNSTVCVGFKDNDGKELDHFGVCFSGKCLDHRKQCPGCTEPDLEKRWNLLPELNKEFRRCETLNQSSPVENCLYVCTAPYYFDSHSLVKSGYFYGIYEDGHPCILDGGSTGVCRSGWCYSKGVISLRS</sequence>
<name>V5ICU2_IXORI</name>
<proteinExistence type="evidence at transcript level"/>
<accession>V5ICU2</accession>
<reference evidence="1" key="1">
    <citation type="journal article" date="2015" name="Sci. Rep.">
        <title>Tissue- and time-dependent transcription in Ixodes ricinus salivary glands and midguts when blood feeding on the vertebrate host.</title>
        <authorList>
            <person name="Kotsyfakis M."/>
            <person name="Schwarz A."/>
            <person name="Erhart J."/>
            <person name="Ribeiro J.M."/>
        </authorList>
    </citation>
    <scope>NUCLEOTIDE SEQUENCE</scope>
    <source>
        <tissue evidence="1">Salivary gland and midgut</tissue>
    </source>
</reference>
<protein>
    <submittedName>
        <fullName evidence="1">Putative 18.3 1-18.3 kDa subfamily protein of the basic tail superfamily</fullName>
    </submittedName>
</protein>
<dbReference type="EMBL" id="GANP01013092">
    <property type="protein sequence ID" value="JAB71376.1"/>
    <property type="molecule type" value="mRNA"/>
</dbReference>
<organism evidence="1">
    <name type="scientific">Ixodes ricinus</name>
    <name type="common">Common tick</name>
    <name type="synonym">Acarus ricinus</name>
    <dbReference type="NCBI Taxonomy" id="34613"/>
    <lineage>
        <taxon>Eukaryota</taxon>
        <taxon>Metazoa</taxon>
        <taxon>Ecdysozoa</taxon>
        <taxon>Arthropoda</taxon>
        <taxon>Chelicerata</taxon>
        <taxon>Arachnida</taxon>
        <taxon>Acari</taxon>
        <taxon>Parasitiformes</taxon>
        <taxon>Ixodida</taxon>
        <taxon>Ixodoidea</taxon>
        <taxon>Ixodidae</taxon>
        <taxon>Ixodinae</taxon>
        <taxon>Ixodes</taxon>
    </lineage>
</organism>